<evidence type="ECO:0000256" key="5">
    <source>
        <dbReference type="ARBA" id="ARBA00022723"/>
    </source>
</evidence>
<reference evidence="12" key="1">
    <citation type="submission" date="2015-02" db="EMBL/GenBank/DDBJ databases">
        <title>Evolution of green plants accompanied the changes in light-harvesting systems.</title>
        <authorList>
            <person name="Satoh S."/>
        </authorList>
    </citation>
    <scope>NUCLEOTIDE SEQUENCE</scope>
</reference>
<dbReference type="GO" id="GO:0009507">
    <property type="term" value="C:chloroplast"/>
    <property type="evidence" value="ECO:0007669"/>
    <property type="project" value="UniProtKB-SubCell"/>
</dbReference>
<protein>
    <submittedName>
        <fullName evidence="12">CAO protein</fullName>
    </submittedName>
</protein>
<keyword evidence="8" id="KW-0411">Iron-sulfur</keyword>
<sequence length="615" mass="68928">MHPACSVSLPQVRDGGHLVSRPIASSSRGFHCAPRSFRCAATPSDDESTGANVPLNFPDPEAKFRRYGKFFGGRYSLAVDWLGRAPRIRFRQKADRGVDQLSELAILNERLAGRPPWEIRRKVDYLKTRKRNWEMIYQQVTAKDAVTTLRSLEEANRKVEAALSEESRESTSVGDLKKVLVDLQGEVNEAHQKLHLTEARVKQNMDRINTLKREAEELDALDKSMHSIRSEAGAETLDSVPGDLREITSSLDKDAKTHTQTPKKNKRSKGLESSLEMEDGLGNFWYPVSFTSKLDSNTLIPFDLLDEPWVLFRDENGSPACVRDECAHRAAPISAGTVKDGKAVCPYHGWEYDSTGLCTHMPSTVQCKGIRVASLPVAERDGFVWIWPGDDVPGEVPDFTPPPKGYSIHAEIEVQVPVEHGLLLENLLDLAHAPFTHTSTFAKGWPVPDVVKFNTAKLLGGNWEPYPIDMSFEPPCMVVSKIGLAQPGKIMRGQRADTCDKHLHQLHVCLPNRKGEVRLLYRMSLDFLGWMRALPFMDKIWKNVANQVLGEDLVLVQGQQKRMSKGGNTWANPVSYDKLAIRYRRWRNSVDDIGPGARMAGRTRMSAGEMLSPDE</sequence>
<feature type="coiled-coil region" evidence="9">
    <location>
        <begin position="142"/>
        <end position="231"/>
    </location>
</feature>
<organism evidence="12">
    <name type="scientific">Bryopsis plumosa</name>
    <name type="common">Green alga</name>
    <name type="synonym">Ulva plumosa</name>
    <dbReference type="NCBI Taxonomy" id="3130"/>
    <lineage>
        <taxon>Eukaryota</taxon>
        <taxon>Viridiplantae</taxon>
        <taxon>Chlorophyta</taxon>
        <taxon>core chlorophytes</taxon>
        <taxon>Ulvophyceae</taxon>
        <taxon>TCBD clade</taxon>
        <taxon>Bryopsidales</taxon>
        <taxon>Bryopsidineae</taxon>
        <taxon>Bryopsidaceae</taxon>
        <taxon>Bryopsis</taxon>
    </lineage>
</organism>
<dbReference type="PROSITE" id="PS51296">
    <property type="entry name" value="RIESKE"/>
    <property type="match status" value="1"/>
</dbReference>
<comment type="subcellular location">
    <subcellularLocation>
        <location evidence="1">Plastid</location>
        <location evidence="1">Chloroplast</location>
    </subcellularLocation>
</comment>
<dbReference type="SUPFAM" id="SSF50022">
    <property type="entry name" value="ISP domain"/>
    <property type="match status" value="1"/>
</dbReference>
<dbReference type="InterPro" id="IPR017941">
    <property type="entry name" value="Rieske_2Fe-2S"/>
</dbReference>
<evidence type="ECO:0000259" key="11">
    <source>
        <dbReference type="PROSITE" id="PS51296"/>
    </source>
</evidence>
<keyword evidence="2" id="KW-0150">Chloroplast</keyword>
<dbReference type="InterPro" id="IPR050584">
    <property type="entry name" value="Cholesterol_7-desaturase"/>
</dbReference>
<keyword evidence="4" id="KW-0001">2Fe-2S</keyword>
<keyword evidence="5" id="KW-0479">Metal-binding</keyword>
<dbReference type="Gene3D" id="2.102.10.10">
    <property type="entry name" value="Rieske [2Fe-2S] iron-sulphur domain"/>
    <property type="match status" value="1"/>
</dbReference>
<dbReference type="EMBL" id="LC027948">
    <property type="protein sequence ID" value="BAQ33958.1"/>
    <property type="molecule type" value="mRNA"/>
</dbReference>
<evidence type="ECO:0000256" key="3">
    <source>
        <dbReference type="ARBA" id="ARBA00022640"/>
    </source>
</evidence>
<evidence type="ECO:0000256" key="7">
    <source>
        <dbReference type="ARBA" id="ARBA00023004"/>
    </source>
</evidence>
<dbReference type="AlphaFoldDB" id="A0A0C6ETB1"/>
<evidence type="ECO:0000256" key="6">
    <source>
        <dbReference type="ARBA" id="ARBA00022946"/>
    </source>
</evidence>
<dbReference type="InterPro" id="IPR036922">
    <property type="entry name" value="Rieske_2Fe-2S_sf"/>
</dbReference>
<dbReference type="PANTHER" id="PTHR21266:SF19">
    <property type="entry name" value="CHLOROPHYLLIDE A OXYGENASE, CHLOROPLASTIC"/>
    <property type="match status" value="1"/>
</dbReference>
<feature type="region of interest" description="Disordered" evidence="10">
    <location>
        <begin position="249"/>
        <end position="273"/>
    </location>
</feature>
<evidence type="ECO:0000256" key="4">
    <source>
        <dbReference type="ARBA" id="ARBA00022714"/>
    </source>
</evidence>
<dbReference type="Gene3D" id="3.90.380.10">
    <property type="entry name" value="Naphthalene 1,2-dioxygenase Alpha Subunit, Chain A, domain 1"/>
    <property type="match status" value="1"/>
</dbReference>
<evidence type="ECO:0000256" key="9">
    <source>
        <dbReference type="SAM" id="Coils"/>
    </source>
</evidence>
<keyword evidence="7" id="KW-0408">Iron</keyword>
<dbReference type="InterPro" id="IPR013626">
    <property type="entry name" value="PaO"/>
</dbReference>
<evidence type="ECO:0000313" key="12">
    <source>
        <dbReference type="EMBL" id="BAQ33958.1"/>
    </source>
</evidence>
<dbReference type="GO" id="GO:0010277">
    <property type="term" value="F:chlorophyllide a oxygenase activity"/>
    <property type="evidence" value="ECO:0007669"/>
    <property type="project" value="InterPro"/>
</dbReference>
<name>A0A0C6ETB1_BRYPL</name>
<feature type="domain" description="Rieske" evidence="11">
    <location>
        <begin position="285"/>
        <end position="386"/>
    </location>
</feature>
<keyword evidence="6" id="KW-0809">Transit peptide</keyword>
<dbReference type="PANTHER" id="PTHR21266">
    <property type="entry name" value="IRON-SULFUR DOMAIN CONTAINING PROTEIN"/>
    <property type="match status" value="1"/>
</dbReference>
<accession>A0A0C6ETB1</accession>
<evidence type="ECO:0000256" key="10">
    <source>
        <dbReference type="SAM" id="MobiDB-lite"/>
    </source>
</evidence>
<dbReference type="SUPFAM" id="SSF55961">
    <property type="entry name" value="Bet v1-like"/>
    <property type="match status" value="1"/>
</dbReference>
<evidence type="ECO:0000256" key="2">
    <source>
        <dbReference type="ARBA" id="ARBA00022528"/>
    </source>
</evidence>
<dbReference type="GO" id="GO:0051537">
    <property type="term" value="F:2 iron, 2 sulfur cluster binding"/>
    <property type="evidence" value="ECO:0007669"/>
    <property type="project" value="UniProtKB-KW"/>
</dbReference>
<gene>
    <name evidence="12" type="primary">CAO</name>
</gene>
<dbReference type="Pfam" id="PF00355">
    <property type="entry name" value="Rieske"/>
    <property type="match status" value="1"/>
</dbReference>
<evidence type="ECO:0000256" key="1">
    <source>
        <dbReference type="ARBA" id="ARBA00004229"/>
    </source>
</evidence>
<keyword evidence="9" id="KW-0175">Coiled coil</keyword>
<dbReference type="GO" id="GO:0046872">
    <property type="term" value="F:metal ion binding"/>
    <property type="evidence" value="ECO:0007669"/>
    <property type="project" value="UniProtKB-KW"/>
</dbReference>
<dbReference type="Pfam" id="PF08417">
    <property type="entry name" value="PaO"/>
    <property type="match status" value="1"/>
</dbReference>
<keyword evidence="3" id="KW-0934">Plastid</keyword>
<proteinExistence type="evidence at transcript level"/>
<evidence type="ECO:0000256" key="8">
    <source>
        <dbReference type="ARBA" id="ARBA00023014"/>
    </source>
</evidence>